<evidence type="ECO:0000313" key="3">
    <source>
        <dbReference type="EMBL" id="KAK6748878.1"/>
    </source>
</evidence>
<evidence type="ECO:0000256" key="2">
    <source>
        <dbReference type="SAM" id="Phobius"/>
    </source>
</evidence>
<feature type="compositionally biased region" description="Basic and acidic residues" evidence="1">
    <location>
        <begin position="83"/>
        <end position="95"/>
    </location>
</feature>
<reference evidence="3 4" key="1">
    <citation type="submission" date="2023-08" db="EMBL/GenBank/DDBJ databases">
        <title>A Necator americanus chromosomal reference genome.</title>
        <authorList>
            <person name="Ilik V."/>
            <person name="Petrzelkova K.J."/>
            <person name="Pardy F."/>
            <person name="Fuh T."/>
            <person name="Niatou-Singa F.S."/>
            <person name="Gouil Q."/>
            <person name="Baker L."/>
            <person name="Ritchie M.E."/>
            <person name="Jex A.R."/>
            <person name="Gazzola D."/>
            <person name="Li H."/>
            <person name="Toshio Fujiwara R."/>
            <person name="Zhan B."/>
            <person name="Aroian R.V."/>
            <person name="Pafco B."/>
            <person name="Schwarz E.M."/>
        </authorList>
    </citation>
    <scope>NUCLEOTIDE SEQUENCE [LARGE SCALE GENOMIC DNA]</scope>
    <source>
        <strain evidence="3 4">Aroian</strain>
        <tissue evidence="3">Whole animal</tissue>
    </source>
</reference>
<evidence type="ECO:0000256" key="1">
    <source>
        <dbReference type="SAM" id="MobiDB-lite"/>
    </source>
</evidence>
<proteinExistence type="predicted"/>
<comment type="caution">
    <text evidence="3">The sequence shown here is derived from an EMBL/GenBank/DDBJ whole genome shotgun (WGS) entry which is preliminary data.</text>
</comment>
<sequence length="135" mass="15223">MARLRPSARRGFSGGGGGGGAGGILLLWTTSGILTVMLVMRLLLATEKRTRKLLQCRRQSVWHDRRAIMPRGACSHTFTKWDVKDDGERGQEPRKLSTKSAELSSRRDEDEWERLICLQCATPITVSQFSNHRQE</sequence>
<keyword evidence="2" id="KW-0472">Membrane</keyword>
<dbReference type="EMBL" id="JAVFWL010000004">
    <property type="protein sequence ID" value="KAK6748878.1"/>
    <property type="molecule type" value="Genomic_DNA"/>
</dbReference>
<evidence type="ECO:0000313" key="4">
    <source>
        <dbReference type="Proteomes" id="UP001303046"/>
    </source>
</evidence>
<name>A0ABR1DFD0_NECAM</name>
<accession>A0ABR1DFD0</accession>
<keyword evidence="2" id="KW-1133">Transmembrane helix</keyword>
<protein>
    <submittedName>
        <fullName evidence="3">Uncharacterized protein</fullName>
    </submittedName>
</protein>
<keyword evidence="4" id="KW-1185">Reference proteome</keyword>
<keyword evidence="2" id="KW-0812">Transmembrane</keyword>
<feature type="region of interest" description="Disordered" evidence="1">
    <location>
        <begin position="83"/>
        <end position="108"/>
    </location>
</feature>
<organism evidence="3 4">
    <name type="scientific">Necator americanus</name>
    <name type="common">Human hookworm</name>
    <dbReference type="NCBI Taxonomy" id="51031"/>
    <lineage>
        <taxon>Eukaryota</taxon>
        <taxon>Metazoa</taxon>
        <taxon>Ecdysozoa</taxon>
        <taxon>Nematoda</taxon>
        <taxon>Chromadorea</taxon>
        <taxon>Rhabditida</taxon>
        <taxon>Rhabditina</taxon>
        <taxon>Rhabditomorpha</taxon>
        <taxon>Strongyloidea</taxon>
        <taxon>Ancylostomatidae</taxon>
        <taxon>Bunostominae</taxon>
        <taxon>Necator</taxon>
    </lineage>
</organism>
<gene>
    <name evidence="3" type="primary">Necator_chrIV.g14774</name>
    <name evidence="3" type="ORF">RB195_001479</name>
</gene>
<feature type="transmembrane region" description="Helical" evidence="2">
    <location>
        <begin position="20"/>
        <end position="44"/>
    </location>
</feature>
<dbReference type="Proteomes" id="UP001303046">
    <property type="component" value="Unassembled WGS sequence"/>
</dbReference>